<comment type="similarity">
    <text evidence="2">Belongs to the HAD-like hydrolase superfamily. CbbY/CbbZ/Gph/YieH family.</text>
</comment>
<dbReference type="AlphaFoldDB" id="A0A376AAA9"/>
<protein>
    <recommendedName>
        <fullName evidence="7">Hydrolase</fullName>
    </recommendedName>
</protein>
<keyword evidence="4" id="KW-0460">Magnesium</keyword>
<organism evidence="5 6">
    <name type="scientific">Ciceribacter selenitireducens ATCC BAA-1503</name>
    <dbReference type="NCBI Taxonomy" id="1336235"/>
    <lineage>
        <taxon>Bacteria</taxon>
        <taxon>Pseudomonadati</taxon>
        <taxon>Pseudomonadota</taxon>
        <taxon>Alphaproteobacteria</taxon>
        <taxon>Hyphomicrobiales</taxon>
        <taxon>Rhizobiaceae</taxon>
        <taxon>Ciceribacter</taxon>
    </lineage>
</organism>
<dbReference type="InterPro" id="IPR051600">
    <property type="entry name" value="Beta-PGM-like"/>
</dbReference>
<evidence type="ECO:0000256" key="2">
    <source>
        <dbReference type="ARBA" id="ARBA00006171"/>
    </source>
</evidence>
<sequence length="235" mass="25559">MNHAEKRLVIFDCDGVLVDSEPIALAVLADFLGQAGIAIDDEGVARRFLGRSLASVRETVRDEFGLEIDETFLSRMRDVLYARFRAELRPIDGIPAVIAGFAAAGIDWCVASSSQKERIELCLRATGLIDHFAPHIFSATMVARGKPAPDLFLHAAQAMGYSPQQCLVIEDSPSGIEAARAAGMQVIAFTGGSHTRFADYRAALDQLAPDVRFDDMADLLQFVVPARRPKDNPDA</sequence>
<dbReference type="SFLD" id="SFLDG01129">
    <property type="entry name" value="C1.5:_HAD__Beta-PGM__Phosphata"/>
    <property type="match status" value="1"/>
</dbReference>
<dbReference type="InterPro" id="IPR036412">
    <property type="entry name" value="HAD-like_sf"/>
</dbReference>
<dbReference type="Pfam" id="PF00702">
    <property type="entry name" value="Hydrolase"/>
    <property type="match status" value="1"/>
</dbReference>
<evidence type="ECO:0000256" key="4">
    <source>
        <dbReference type="ARBA" id="ARBA00022842"/>
    </source>
</evidence>
<dbReference type="RefSeq" id="WP_115671764.1">
    <property type="nucleotide sequence ID" value="NZ_UEYP01000012.1"/>
</dbReference>
<dbReference type="SFLD" id="SFLDS00003">
    <property type="entry name" value="Haloacid_Dehalogenase"/>
    <property type="match status" value="1"/>
</dbReference>
<dbReference type="OrthoDB" id="9797743at2"/>
<dbReference type="GO" id="GO:0003824">
    <property type="term" value="F:catalytic activity"/>
    <property type="evidence" value="ECO:0007669"/>
    <property type="project" value="UniProtKB-ARBA"/>
</dbReference>
<keyword evidence="3" id="KW-0479">Metal-binding</keyword>
<name>A0A376AAA9_9HYPH</name>
<reference evidence="6" key="1">
    <citation type="submission" date="2018-07" db="EMBL/GenBank/DDBJ databases">
        <authorList>
            <person name="Peiro R."/>
            <person name="Begona"/>
            <person name="Cbmso G."/>
            <person name="Lopez M."/>
            <person name="Gonzalez S."/>
        </authorList>
    </citation>
    <scope>NUCLEOTIDE SEQUENCE [LARGE SCALE GENOMIC DNA]</scope>
</reference>
<evidence type="ECO:0000313" key="6">
    <source>
        <dbReference type="Proteomes" id="UP000254764"/>
    </source>
</evidence>
<dbReference type="Gene3D" id="1.10.150.240">
    <property type="entry name" value="Putative phosphatase, domain 2"/>
    <property type="match status" value="1"/>
</dbReference>
<dbReference type="PANTHER" id="PTHR46193">
    <property type="entry name" value="6-PHOSPHOGLUCONATE PHOSPHATASE"/>
    <property type="match status" value="1"/>
</dbReference>
<dbReference type="CDD" id="cd07526">
    <property type="entry name" value="HAD_BPGM_like"/>
    <property type="match status" value="1"/>
</dbReference>
<evidence type="ECO:0008006" key="7">
    <source>
        <dbReference type="Google" id="ProtNLM"/>
    </source>
</evidence>
<dbReference type="SUPFAM" id="SSF56784">
    <property type="entry name" value="HAD-like"/>
    <property type="match status" value="1"/>
</dbReference>
<dbReference type="GO" id="GO:0046872">
    <property type="term" value="F:metal ion binding"/>
    <property type="evidence" value="ECO:0007669"/>
    <property type="project" value="UniProtKB-KW"/>
</dbReference>
<dbReference type="NCBIfam" id="TIGR01509">
    <property type="entry name" value="HAD-SF-IA-v3"/>
    <property type="match status" value="1"/>
</dbReference>
<dbReference type="PANTHER" id="PTHR46193:SF10">
    <property type="entry name" value="6-PHOSPHOGLUCONATE PHOSPHATASE"/>
    <property type="match status" value="1"/>
</dbReference>
<evidence type="ECO:0000313" key="5">
    <source>
        <dbReference type="EMBL" id="SSC64587.1"/>
    </source>
</evidence>
<dbReference type="InterPro" id="IPR023214">
    <property type="entry name" value="HAD_sf"/>
</dbReference>
<evidence type="ECO:0000256" key="1">
    <source>
        <dbReference type="ARBA" id="ARBA00001946"/>
    </source>
</evidence>
<dbReference type="Proteomes" id="UP000254764">
    <property type="component" value="Unassembled WGS sequence"/>
</dbReference>
<dbReference type="InterPro" id="IPR023198">
    <property type="entry name" value="PGP-like_dom2"/>
</dbReference>
<evidence type="ECO:0000256" key="3">
    <source>
        <dbReference type="ARBA" id="ARBA00022723"/>
    </source>
</evidence>
<comment type="cofactor">
    <cofactor evidence="1">
        <name>Mg(2+)</name>
        <dbReference type="ChEBI" id="CHEBI:18420"/>
    </cofactor>
</comment>
<accession>A0A376AAA9</accession>
<proteinExistence type="inferred from homology"/>
<dbReference type="SFLD" id="SFLDG01135">
    <property type="entry name" value="C1.5.6:_HAD__Beta-PGM__Phospha"/>
    <property type="match status" value="1"/>
</dbReference>
<keyword evidence="6" id="KW-1185">Reference proteome</keyword>
<dbReference type="Gene3D" id="3.40.50.1000">
    <property type="entry name" value="HAD superfamily/HAD-like"/>
    <property type="match status" value="1"/>
</dbReference>
<gene>
    <name evidence="5" type="ORF">RHIZ70_295</name>
</gene>
<dbReference type="EMBL" id="UEYP01000012">
    <property type="protein sequence ID" value="SSC64587.1"/>
    <property type="molecule type" value="Genomic_DNA"/>
</dbReference>
<dbReference type="InterPro" id="IPR006439">
    <property type="entry name" value="HAD-SF_hydro_IA"/>
</dbReference>